<sequence length="240" mass="27264">MTKAGSDIPDIADQLATLRSSSLTSVVEKEIERLILSGALPPGERLNEFQLAARFGTSRGPLREAMRSLHAKGYVEVVRNKGVFVRKIPIEEALEIYDLRSALFGLAGRLLADRLTDEMLIRLKEYLDLMDEIAAAGDFERYYPTNLEFHAYLVESAGNRTLVKEYRSFVHRLHLCRQRTLVQAKGLYVSNHEHREMIDALASGNENRAHEAFFRHVQRAKQRFLSTFDETAKAQATKAD</sequence>
<dbReference type="OrthoDB" id="8247358at2"/>
<evidence type="ECO:0000256" key="3">
    <source>
        <dbReference type="ARBA" id="ARBA00023163"/>
    </source>
</evidence>
<accession>V4RLC7</accession>
<dbReference type="InterPro" id="IPR008920">
    <property type="entry name" value="TF_FadR/GntR_C"/>
</dbReference>
<dbReference type="SMART" id="SM00345">
    <property type="entry name" value="HTH_GNTR"/>
    <property type="match status" value="1"/>
</dbReference>
<keyword evidence="6" id="KW-1185">Reference proteome</keyword>
<dbReference type="SMART" id="SM00895">
    <property type="entry name" value="FCD"/>
    <property type="match status" value="1"/>
</dbReference>
<organism evidence="5 6">
    <name type="scientific">Lutibaculum baratangense AMV1</name>
    <dbReference type="NCBI Taxonomy" id="631454"/>
    <lineage>
        <taxon>Bacteria</taxon>
        <taxon>Pseudomonadati</taxon>
        <taxon>Pseudomonadota</taxon>
        <taxon>Alphaproteobacteria</taxon>
        <taxon>Hyphomicrobiales</taxon>
        <taxon>Tepidamorphaceae</taxon>
        <taxon>Lutibaculum</taxon>
    </lineage>
</organism>
<proteinExistence type="predicted"/>
<dbReference type="InterPro" id="IPR036390">
    <property type="entry name" value="WH_DNA-bd_sf"/>
</dbReference>
<dbReference type="EMBL" id="AWXZ01000017">
    <property type="protein sequence ID" value="ESR26114.1"/>
    <property type="molecule type" value="Genomic_DNA"/>
</dbReference>
<dbReference type="InterPro" id="IPR036388">
    <property type="entry name" value="WH-like_DNA-bd_sf"/>
</dbReference>
<evidence type="ECO:0000256" key="1">
    <source>
        <dbReference type="ARBA" id="ARBA00023015"/>
    </source>
</evidence>
<reference evidence="5 6" key="1">
    <citation type="journal article" date="2014" name="Genome Announc.">
        <title>Draft Genome Sequence of Lutibaculum baratangense Strain AMV1T, Isolated from a Mud Volcano in Andamans, India.</title>
        <authorList>
            <person name="Singh A."/>
            <person name="Sreenivas A."/>
            <person name="Sathyanarayana Reddy G."/>
            <person name="Pinnaka A.K."/>
            <person name="Shivaji S."/>
        </authorList>
    </citation>
    <scope>NUCLEOTIDE SEQUENCE [LARGE SCALE GENOMIC DNA]</scope>
    <source>
        <strain evidence="5 6">AMV1</strain>
    </source>
</reference>
<dbReference type="STRING" id="631454.N177_1449"/>
<gene>
    <name evidence="5" type="ORF">N177_1449</name>
</gene>
<keyword evidence="1" id="KW-0805">Transcription regulation</keyword>
<dbReference type="PANTHER" id="PTHR43537">
    <property type="entry name" value="TRANSCRIPTIONAL REGULATOR, GNTR FAMILY"/>
    <property type="match status" value="1"/>
</dbReference>
<dbReference type="GO" id="GO:0003700">
    <property type="term" value="F:DNA-binding transcription factor activity"/>
    <property type="evidence" value="ECO:0007669"/>
    <property type="project" value="InterPro"/>
</dbReference>
<dbReference type="AlphaFoldDB" id="V4RLC7"/>
<dbReference type="SUPFAM" id="SSF46785">
    <property type="entry name" value="Winged helix' DNA-binding domain"/>
    <property type="match status" value="1"/>
</dbReference>
<evidence type="ECO:0000259" key="4">
    <source>
        <dbReference type="PROSITE" id="PS50949"/>
    </source>
</evidence>
<dbReference type="CDD" id="cd07377">
    <property type="entry name" value="WHTH_GntR"/>
    <property type="match status" value="1"/>
</dbReference>
<comment type="caution">
    <text evidence="5">The sequence shown here is derived from an EMBL/GenBank/DDBJ whole genome shotgun (WGS) entry which is preliminary data.</text>
</comment>
<keyword evidence="2" id="KW-0238">DNA-binding</keyword>
<dbReference type="Pfam" id="PF00392">
    <property type="entry name" value="GntR"/>
    <property type="match status" value="1"/>
</dbReference>
<dbReference type="RefSeq" id="WP_023431594.1">
    <property type="nucleotide sequence ID" value="NZ_AWXZ01000017.1"/>
</dbReference>
<dbReference type="Pfam" id="PF07729">
    <property type="entry name" value="FCD"/>
    <property type="match status" value="1"/>
</dbReference>
<evidence type="ECO:0000256" key="2">
    <source>
        <dbReference type="ARBA" id="ARBA00023125"/>
    </source>
</evidence>
<dbReference type="InterPro" id="IPR011711">
    <property type="entry name" value="GntR_C"/>
</dbReference>
<dbReference type="Gene3D" id="1.10.10.10">
    <property type="entry name" value="Winged helix-like DNA-binding domain superfamily/Winged helix DNA-binding domain"/>
    <property type="match status" value="1"/>
</dbReference>
<dbReference type="Gene3D" id="1.20.120.530">
    <property type="entry name" value="GntR ligand-binding domain-like"/>
    <property type="match status" value="1"/>
</dbReference>
<dbReference type="InterPro" id="IPR000524">
    <property type="entry name" value="Tscrpt_reg_HTH_GntR"/>
</dbReference>
<feature type="domain" description="HTH gntR-type" evidence="4">
    <location>
        <begin position="21"/>
        <end position="88"/>
    </location>
</feature>
<dbReference type="PROSITE" id="PS50949">
    <property type="entry name" value="HTH_GNTR"/>
    <property type="match status" value="1"/>
</dbReference>
<name>V4RLC7_9HYPH</name>
<dbReference type="eggNOG" id="COG1802">
    <property type="taxonomic scope" value="Bacteria"/>
</dbReference>
<evidence type="ECO:0000313" key="6">
    <source>
        <dbReference type="Proteomes" id="UP000017819"/>
    </source>
</evidence>
<dbReference type="SUPFAM" id="SSF48008">
    <property type="entry name" value="GntR ligand-binding domain-like"/>
    <property type="match status" value="1"/>
</dbReference>
<evidence type="ECO:0000313" key="5">
    <source>
        <dbReference type="EMBL" id="ESR26114.1"/>
    </source>
</evidence>
<dbReference type="GO" id="GO:0003677">
    <property type="term" value="F:DNA binding"/>
    <property type="evidence" value="ECO:0007669"/>
    <property type="project" value="UniProtKB-KW"/>
</dbReference>
<dbReference type="Proteomes" id="UP000017819">
    <property type="component" value="Unassembled WGS sequence"/>
</dbReference>
<protein>
    <recommendedName>
        <fullName evidence="4">HTH gntR-type domain-containing protein</fullName>
    </recommendedName>
</protein>
<keyword evidence="3" id="KW-0804">Transcription</keyword>
<dbReference type="PANTHER" id="PTHR43537:SF24">
    <property type="entry name" value="GLUCONATE OPERON TRANSCRIPTIONAL REPRESSOR"/>
    <property type="match status" value="1"/>
</dbReference>